<protein>
    <submittedName>
        <fullName evidence="1">Transmembrane and coiled-coil domains 6</fullName>
    </submittedName>
</protein>
<reference evidence="2" key="1">
    <citation type="submission" date="2011-12" db="EMBL/GenBank/DDBJ databases">
        <title>The Draft Genome of Lepisosteus oculatus.</title>
        <authorList>
            <consortium name="The Broad Institute Genome Assembly &amp; Analysis Group"/>
            <consortium name="Computational R&amp;D Group"/>
            <consortium name="and Sequencing Platform"/>
            <person name="Di Palma F."/>
            <person name="Alfoldi J."/>
            <person name="Johnson J."/>
            <person name="Berlin A."/>
            <person name="Gnerre S."/>
            <person name="Jaffe D."/>
            <person name="MacCallum I."/>
            <person name="Young S."/>
            <person name="Walker B.J."/>
            <person name="Lander E.S."/>
            <person name="Lindblad-Toh K."/>
        </authorList>
    </citation>
    <scope>NUCLEOTIDE SEQUENCE [LARGE SCALE GENOMIC DNA]</scope>
</reference>
<name>W5MZB7_LEPOC</name>
<evidence type="ECO:0000313" key="1">
    <source>
        <dbReference type="Ensembl" id="ENSLOCP00000013726.1"/>
    </source>
</evidence>
<evidence type="ECO:0000313" key="2">
    <source>
        <dbReference type="Proteomes" id="UP000018468"/>
    </source>
</evidence>
<dbReference type="InParanoid" id="W5MZB7"/>
<dbReference type="Ensembl" id="ENSLOCT00000013755.1">
    <property type="protein sequence ID" value="ENSLOCP00000013726.1"/>
    <property type="gene ID" value="ENSLOCG00000011172.1"/>
</dbReference>
<sequence>MWRLNVVRHKLRPQGTNLEELKISRREHEKALRQARRDQQLVSKRRLQEADEDDFVETAEGLLTKEQIMQLFQGIKHSSEERVNHLRTLRRALRCKKTQLTFVKLENSMHVLVGLLSGSNAVHQLEAAYCLHELSHSDEATVPLACLPATPYLLTFLAGQSPKLTELCLYTLGNLSAESEDIRKKLLAQGIIPALASCIQCPHVAVTEAVGYALSQLLQAKEAPEKIIPLVLQSGVTQDLLSALQSNPECGIGTAVECAWCLHYLISSNVNVDLLVAQGAIFKSSSLLVTLGGAVASEFSEEGIEQLISPLLRCLGNLLAGTGGEACREQIRDSRLLVALCAFIQAFLQTRTYIARESLWVMNNLTAEDAIFCSVLLYLNLVPVLIELLPFSKGINIMALRVLCNTAKKGPEYCQQLHQKGVLSALHTTLRMADPEIIHLSLELLHMIVAGSSQVACELVKQEGISLLEAIQYNSQEELRIRATFILDRYLSPQVLVSCTQIPWLQMAMRWKIIGQLSSEYLHIAVYLSYDVLSTYDFPAFHC</sequence>
<dbReference type="InterPro" id="IPR016024">
    <property type="entry name" value="ARM-type_fold"/>
</dbReference>
<dbReference type="PANTHER" id="PTHR16356">
    <property type="entry name" value="TRANSMEMBRANE AND COILED-COIL DOMAIN-CONTAINING PROTEIN 6 TMCO6"/>
    <property type="match status" value="1"/>
</dbReference>
<dbReference type="eggNOG" id="ENOG502QPMC">
    <property type="taxonomic scope" value="Eukaryota"/>
</dbReference>
<dbReference type="GeneTree" id="ENSGT00390000008104"/>
<dbReference type="Proteomes" id="UP000018468">
    <property type="component" value="Linkage group LG6"/>
</dbReference>
<dbReference type="Gene3D" id="1.25.10.10">
    <property type="entry name" value="Leucine-rich Repeat Variant"/>
    <property type="match status" value="1"/>
</dbReference>
<keyword evidence="2" id="KW-1185">Reference proteome</keyword>
<dbReference type="InterPro" id="IPR011989">
    <property type="entry name" value="ARM-like"/>
</dbReference>
<dbReference type="OMA" id="TLGNICP"/>
<dbReference type="Bgee" id="ENSLOCG00000011172">
    <property type="expression patterns" value="Expressed in ovary and 13 other cell types or tissues"/>
</dbReference>
<dbReference type="EMBL" id="AHAT01005341">
    <property type="status" value="NOT_ANNOTATED_CDS"/>
    <property type="molecule type" value="Genomic_DNA"/>
</dbReference>
<dbReference type="SMART" id="SM00185">
    <property type="entry name" value="ARM"/>
    <property type="match status" value="7"/>
</dbReference>
<accession>W5MZB7</accession>
<dbReference type="SUPFAM" id="SSF48371">
    <property type="entry name" value="ARM repeat"/>
    <property type="match status" value="1"/>
</dbReference>
<dbReference type="InterPro" id="IPR000225">
    <property type="entry name" value="Armadillo"/>
</dbReference>
<proteinExistence type="predicted"/>
<dbReference type="HOGENOM" id="CLU_043630_0_0_1"/>
<organism evidence="1 2">
    <name type="scientific">Lepisosteus oculatus</name>
    <name type="common">Spotted gar</name>
    <dbReference type="NCBI Taxonomy" id="7918"/>
    <lineage>
        <taxon>Eukaryota</taxon>
        <taxon>Metazoa</taxon>
        <taxon>Chordata</taxon>
        <taxon>Craniata</taxon>
        <taxon>Vertebrata</taxon>
        <taxon>Euteleostomi</taxon>
        <taxon>Actinopterygii</taxon>
        <taxon>Neopterygii</taxon>
        <taxon>Holostei</taxon>
        <taxon>Semionotiformes</taxon>
        <taxon>Lepisosteidae</taxon>
        <taxon>Lepisosteus</taxon>
    </lineage>
</organism>
<dbReference type="PANTHER" id="PTHR16356:SF1">
    <property type="entry name" value="TRANSMEMBRANE AND COILED-COIL DOMAIN-CONTAINING PROTEIN 6"/>
    <property type="match status" value="1"/>
</dbReference>
<dbReference type="STRING" id="7918.ENSLOCP00000013726"/>
<reference evidence="1" key="2">
    <citation type="submission" date="2025-08" db="UniProtKB">
        <authorList>
            <consortium name="Ensembl"/>
        </authorList>
    </citation>
    <scope>IDENTIFICATION</scope>
</reference>
<reference evidence="1" key="3">
    <citation type="submission" date="2025-09" db="UniProtKB">
        <authorList>
            <consortium name="Ensembl"/>
        </authorList>
    </citation>
    <scope>IDENTIFICATION</scope>
</reference>
<dbReference type="AlphaFoldDB" id="W5MZB7"/>